<evidence type="ECO:0000313" key="3">
    <source>
        <dbReference type="EMBL" id="GAA2609124.1"/>
    </source>
</evidence>
<sequence length="286" mass="31705">MSVVLFEKRDRKAYLTLNRPDRLNAIDFRMPGELTAAVRRANDDPEVHVIVLQGAGRAFCSGYDLKQSAEDGAGTQRDPAWDPIKDYRAMKGFTDDYFSLWRSLKPTIAKVHGYAIAGGSDIALSCDLVVMADDAKIGYPPSRVWGCPTTAMWVYRLGAERAKRMLLTGDTIDGRQAAEWGLILESAPAADLDERVEALADRIAGVPINQLAMQKLMINQAYDNMGLHGTQILATLFDGITRHSPEGRWFQEFAATHGFHEAVKWRDSGRWIPEGGGPVPDAEELR</sequence>
<dbReference type="NCBIfam" id="NF006128">
    <property type="entry name" value="PRK08272.1"/>
    <property type="match status" value="1"/>
</dbReference>
<dbReference type="PANTHER" id="PTHR43802:SF1">
    <property type="entry name" value="IP11341P-RELATED"/>
    <property type="match status" value="1"/>
</dbReference>
<evidence type="ECO:0000256" key="2">
    <source>
        <dbReference type="RuleBase" id="RU003707"/>
    </source>
</evidence>
<dbReference type="InterPro" id="IPR018376">
    <property type="entry name" value="Enoyl-CoA_hyd/isom_CS"/>
</dbReference>
<dbReference type="CDD" id="cd06558">
    <property type="entry name" value="crotonase-like"/>
    <property type="match status" value="1"/>
</dbReference>
<proteinExistence type="inferred from homology"/>
<comment type="caution">
    <text evidence="3">The sequence shown here is derived from an EMBL/GenBank/DDBJ whole genome shotgun (WGS) entry which is preliminary data.</text>
</comment>
<dbReference type="EMBL" id="BAAATD010000006">
    <property type="protein sequence ID" value="GAA2609124.1"/>
    <property type="molecule type" value="Genomic_DNA"/>
</dbReference>
<reference evidence="3 4" key="1">
    <citation type="journal article" date="2019" name="Int. J. Syst. Evol. Microbiol.">
        <title>The Global Catalogue of Microorganisms (GCM) 10K type strain sequencing project: providing services to taxonomists for standard genome sequencing and annotation.</title>
        <authorList>
            <consortium name="The Broad Institute Genomics Platform"/>
            <consortium name="The Broad Institute Genome Sequencing Center for Infectious Disease"/>
            <person name="Wu L."/>
            <person name="Ma J."/>
        </authorList>
    </citation>
    <scope>NUCLEOTIDE SEQUENCE [LARGE SCALE GENOMIC DNA]</scope>
    <source>
        <strain evidence="3 4">JCM 6833</strain>
    </source>
</reference>
<dbReference type="Gene3D" id="3.90.226.10">
    <property type="entry name" value="2-enoyl-CoA Hydratase, Chain A, domain 1"/>
    <property type="match status" value="1"/>
</dbReference>
<dbReference type="SUPFAM" id="SSF52096">
    <property type="entry name" value="ClpP/crotonase"/>
    <property type="match status" value="1"/>
</dbReference>
<dbReference type="InterPro" id="IPR001753">
    <property type="entry name" value="Enoyl-CoA_hydra/iso"/>
</dbReference>
<dbReference type="PROSITE" id="PS00166">
    <property type="entry name" value="ENOYL_COA_HYDRATASE"/>
    <property type="match status" value="1"/>
</dbReference>
<dbReference type="RefSeq" id="WP_344544451.1">
    <property type="nucleotide sequence ID" value="NZ_BAAATD010000006.1"/>
</dbReference>
<name>A0ABN3PYY3_9ACTN</name>
<evidence type="ECO:0000313" key="4">
    <source>
        <dbReference type="Proteomes" id="UP001501509"/>
    </source>
</evidence>
<gene>
    <name evidence="3" type="ORF">GCM10010411_49210</name>
</gene>
<comment type="similarity">
    <text evidence="1 2">Belongs to the enoyl-CoA hydratase/isomerase family.</text>
</comment>
<organism evidence="3 4">
    <name type="scientific">Actinomadura fulvescens</name>
    <dbReference type="NCBI Taxonomy" id="46160"/>
    <lineage>
        <taxon>Bacteria</taxon>
        <taxon>Bacillati</taxon>
        <taxon>Actinomycetota</taxon>
        <taxon>Actinomycetes</taxon>
        <taxon>Streptosporangiales</taxon>
        <taxon>Thermomonosporaceae</taxon>
        <taxon>Actinomadura</taxon>
    </lineage>
</organism>
<accession>A0ABN3PYY3</accession>
<keyword evidence="4" id="KW-1185">Reference proteome</keyword>
<dbReference type="Pfam" id="PF00378">
    <property type="entry name" value="ECH_1"/>
    <property type="match status" value="1"/>
</dbReference>
<evidence type="ECO:0000256" key="1">
    <source>
        <dbReference type="ARBA" id="ARBA00005254"/>
    </source>
</evidence>
<protein>
    <submittedName>
        <fullName evidence="3">Crotonase/enoyl-CoA hydratase family protein</fullName>
    </submittedName>
</protein>
<dbReference type="InterPro" id="IPR029045">
    <property type="entry name" value="ClpP/crotonase-like_dom_sf"/>
</dbReference>
<dbReference type="PANTHER" id="PTHR43802">
    <property type="entry name" value="ENOYL-COA HYDRATASE"/>
    <property type="match status" value="1"/>
</dbReference>
<dbReference type="Proteomes" id="UP001501509">
    <property type="component" value="Unassembled WGS sequence"/>
</dbReference>